<keyword evidence="6" id="KW-1185">Reference proteome</keyword>
<reference evidence="5 6" key="1">
    <citation type="submission" date="2016-11" db="EMBL/GenBank/DDBJ databases">
        <authorList>
            <person name="Jaros S."/>
            <person name="Januszkiewicz K."/>
            <person name="Wedrychowicz H."/>
        </authorList>
    </citation>
    <scope>NUCLEOTIDE SEQUENCE [LARGE SCALE GENOMIC DNA]</scope>
    <source>
        <strain evidence="5 6">DSM 16917</strain>
    </source>
</reference>
<protein>
    <submittedName>
        <fullName evidence="5">RND family efflux transporter, MFP subunit</fullName>
    </submittedName>
</protein>
<dbReference type="SUPFAM" id="SSF111369">
    <property type="entry name" value="HlyD-like secretion proteins"/>
    <property type="match status" value="1"/>
</dbReference>
<dbReference type="Pfam" id="PF25893">
    <property type="entry name" value="HH_CzcB"/>
    <property type="match status" value="1"/>
</dbReference>
<dbReference type="GO" id="GO:0015562">
    <property type="term" value="F:efflux transmembrane transporter activity"/>
    <property type="evidence" value="ECO:0007669"/>
    <property type="project" value="TreeGrafter"/>
</dbReference>
<dbReference type="InterPro" id="IPR058792">
    <property type="entry name" value="Beta-barrel_RND_2"/>
</dbReference>
<evidence type="ECO:0000256" key="2">
    <source>
        <dbReference type="SAM" id="SignalP"/>
    </source>
</evidence>
<evidence type="ECO:0000313" key="5">
    <source>
        <dbReference type="EMBL" id="SHH20756.1"/>
    </source>
</evidence>
<dbReference type="Gene3D" id="2.40.30.170">
    <property type="match status" value="1"/>
</dbReference>
<dbReference type="STRING" id="299255.SAMN02745129_1466"/>
<dbReference type="Pfam" id="PF25954">
    <property type="entry name" value="Beta-barrel_RND_2"/>
    <property type="match status" value="1"/>
</dbReference>
<dbReference type="OrthoDB" id="1185083at2"/>
<dbReference type="Gene3D" id="2.40.420.20">
    <property type="match status" value="1"/>
</dbReference>
<feature type="domain" description="CzcB-like alpha-helical hairpin" evidence="3">
    <location>
        <begin position="100"/>
        <end position="158"/>
    </location>
</feature>
<accession>A0A1M5R3R7</accession>
<dbReference type="EMBL" id="FQXG01000002">
    <property type="protein sequence ID" value="SHH20756.1"/>
    <property type="molecule type" value="Genomic_DNA"/>
</dbReference>
<dbReference type="GO" id="GO:1990281">
    <property type="term" value="C:efflux pump complex"/>
    <property type="evidence" value="ECO:0007669"/>
    <property type="project" value="TreeGrafter"/>
</dbReference>
<evidence type="ECO:0000259" key="4">
    <source>
        <dbReference type="Pfam" id="PF25954"/>
    </source>
</evidence>
<feature type="signal peptide" evidence="2">
    <location>
        <begin position="1"/>
        <end position="27"/>
    </location>
</feature>
<proteinExistence type="inferred from homology"/>
<dbReference type="PANTHER" id="PTHR30469">
    <property type="entry name" value="MULTIDRUG RESISTANCE PROTEIN MDTA"/>
    <property type="match status" value="1"/>
</dbReference>
<organism evidence="5 6">
    <name type="scientific">Ferrimonas marina</name>
    <dbReference type="NCBI Taxonomy" id="299255"/>
    <lineage>
        <taxon>Bacteria</taxon>
        <taxon>Pseudomonadati</taxon>
        <taxon>Pseudomonadota</taxon>
        <taxon>Gammaproteobacteria</taxon>
        <taxon>Alteromonadales</taxon>
        <taxon>Ferrimonadaceae</taxon>
        <taxon>Ferrimonas</taxon>
    </lineage>
</organism>
<dbReference type="PANTHER" id="PTHR30469:SF20">
    <property type="entry name" value="EFFLUX RND TRANSPORTER PERIPLASMIC ADAPTOR SUBUNIT"/>
    <property type="match status" value="1"/>
</dbReference>
<feature type="chain" id="PRO_5009913354" evidence="2">
    <location>
        <begin position="28"/>
        <end position="368"/>
    </location>
</feature>
<dbReference type="AlphaFoldDB" id="A0A1M5R3R7"/>
<dbReference type="InterPro" id="IPR058648">
    <property type="entry name" value="HH_CzcB-like"/>
</dbReference>
<dbReference type="NCBIfam" id="TIGR01730">
    <property type="entry name" value="RND_mfp"/>
    <property type="match status" value="1"/>
</dbReference>
<dbReference type="InterPro" id="IPR006143">
    <property type="entry name" value="RND_pump_MFP"/>
</dbReference>
<dbReference type="Proteomes" id="UP000184268">
    <property type="component" value="Unassembled WGS sequence"/>
</dbReference>
<dbReference type="Gene3D" id="1.10.287.470">
    <property type="entry name" value="Helix hairpin bin"/>
    <property type="match status" value="1"/>
</dbReference>
<dbReference type="Gene3D" id="2.40.50.100">
    <property type="match status" value="1"/>
</dbReference>
<name>A0A1M5R3R7_9GAMM</name>
<feature type="domain" description="CusB-like beta-barrel" evidence="4">
    <location>
        <begin position="200"/>
        <end position="276"/>
    </location>
</feature>
<evidence type="ECO:0000313" key="6">
    <source>
        <dbReference type="Proteomes" id="UP000184268"/>
    </source>
</evidence>
<gene>
    <name evidence="5" type="ORF">SAMN02745129_1466</name>
</gene>
<comment type="similarity">
    <text evidence="1">Belongs to the membrane fusion protein (MFP) (TC 8.A.1) family.</text>
</comment>
<sequence length="368" mass="39643">MTTSALTQLIRPAATAAVALTLLAGCAEPPADTTTVVRPVPLFTITDQATHQLRTFPARIEAREETQLSFRVPGELEQLNVLAGQAVAAGALLALLDDRDYRSELAARQADFDLADADFRRLKTLRERQVVSQADFDNAQARLSAAQVALQMAKDRLADTRLEAPYDGRIAQRLVQNHQSVQAMQPVLVMQDNVNLDVIIQVPEALLSRIQEEQVSTEYQPEVRFAAAPSQSYPVSFKELSTQITPGSQSFEVRFALTNPAQLTVLPGMAATLELDLAQLQPSTFGAGEITVPVTAVIADNTTGQDQVWVYQPDNGTVRPVAVTLGAISQDGVTVQGPLTPGDQIVSAGVASLRDGMAVKPLVRERGI</sequence>
<dbReference type="RefSeq" id="WP_067657790.1">
    <property type="nucleotide sequence ID" value="NZ_FQXG01000002.1"/>
</dbReference>
<evidence type="ECO:0000259" key="3">
    <source>
        <dbReference type="Pfam" id="PF25893"/>
    </source>
</evidence>
<keyword evidence="2" id="KW-0732">Signal</keyword>
<evidence type="ECO:0000256" key="1">
    <source>
        <dbReference type="ARBA" id="ARBA00009477"/>
    </source>
</evidence>